<dbReference type="InterPro" id="IPR000212">
    <property type="entry name" value="DNA_helicase_UvrD/REP"/>
</dbReference>
<dbReference type="Pfam" id="PF00580">
    <property type="entry name" value="UvrD-helicase"/>
    <property type="match status" value="2"/>
</dbReference>
<reference evidence="11 12" key="1">
    <citation type="submission" date="2019-09" db="EMBL/GenBank/DDBJ databases">
        <authorList>
            <person name="Chandra G."/>
            <person name="Truman W A."/>
        </authorList>
    </citation>
    <scope>NUCLEOTIDE SEQUENCE [LARGE SCALE GENOMIC DNA]</scope>
    <source>
        <strain evidence="11">PS870</strain>
    </source>
</reference>
<dbReference type="Gene3D" id="3.40.50.300">
    <property type="entry name" value="P-loop containing nucleotide triphosphate hydrolases"/>
    <property type="match status" value="3"/>
</dbReference>
<dbReference type="GO" id="GO:0033202">
    <property type="term" value="C:DNA helicase complex"/>
    <property type="evidence" value="ECO:0007669"/>
    <property type="project" value="TreeGrafter"/>
</dbReference>
<evidence type="ECO:0000256" key="1">
    <source>
        <dbReference type="ARBA" id="ARBA00022741"/>
    </source>
</evidence>
<dbReference type="PANTHER" id="PTHR11070:SF63">
    <property type="entry name" value="DNA HELICASE IV"/>
    <property type="match status" value="1"/>
</dbReference>
<sequence>MPNGRRCIAWLIGNHKRLYQVGSLHESGNKAAAQSAPENGPSYEQLTPKDGTWQKRAHTFAQWLLEKINAHDATSWSVGRASGYESGHQDGKTLGNLEGLGSGRVLGHEEGYKQGFDAGLSEGLQDGFLSGHEAGHQVGYEAGKLVLELNPGVRPTDVAPGVDVNLFEHFDFPISEELEQRIRYDIKTKLPVHQQPTDPQWEMILSRSPSTYIVAGAGSGKSTTMVLRLLVLRHYLKVPESKITVVTFTRDSRFDFISKVVKIFTKWEIPMDEEKGKSFVRTFHSRILDFFRWSPQLQGTKAFEFLSKDPTQEDEEPENVLDIRLNVRQLGLMDRCYQNLFETDKRFRELILDLFEYGIGVGARLNPEDPENAKRISAIKACSARDKEACETVEALWRKAGHWPLPEISAQLEPVTLCGQKFHVHGYAQDLNAYVVLGLDGNETDTIKIKDGKRQVNLSQALHMRRIFFQIFFSKRILYFTSYADALNSLETLRGRVSGVPKFSYQVGGDIKPAPIMQAFHSCASFLENLGLDVPTATKGMSFKKNDIEAKFFEALGLFWPAFDTFLADQSPPIFTFNKMFAMFNEHAEENFRDVPDAVLNAQMVTLVDEFQDCGANTIGWLRGVLGELRLRGLKYHSPEGLIFPSLMAVGDDWQSIYGWRGSSPKFFQQFEQYFQSPKTLDLKLQQNFRSQQMIIDAAESIVKHTRGIPGKHGEAAHPDVKDLNYPVQLWDRDDERLVEMVEKHYEHGHEIMVLSRSRRTLDDIGQQLAHLKERARKDQHPDRIRLMTYHGSKGLEADAVFMVGDCEQLTSSDWRNQAYALAKLVMNGEARAYDVAQGEEVMRLAYVAITRAKLHCYWFLDESKGGVKSFPKASERIDERQAYFGDFRK</sequence>
<dbReference type="GO" id="GO:0003677">
    <property type="term" value="F:DNA binding"/>
    <property type="evidence" value="ECO:0007669"/>
    <property type="project" value="InterPro"/>
</dbReference>
<feature type="domain" description="UvrD-like helicase ATP-binding" evidence="10">
    <location>
        <begin position="194"/>
        <end position="692"/>
    </location>
</feature>
<accession>A0A5E7MHP2</accession>
<feature type="binding site" evidence="9">
    <location>
        <begin position="215"/>
        <end position="222"/>
    </location>
    <ligand>
        <name>ATP</name>
        <dbReference type="ChEBI" id="CHEBI:30616"/>
    </ligand>
</feature>
<dbReference type="InterPro" id="IPR014016">
    <property type="entry name" value="UvrD-like_ATP-bd"/>
</dbReference>
<dbReference type="GO" id="GO:0016887">
    <property type="term" value="F:ATP hydrolysis activity"/>
    <property type="evidence" value="ECO:0007669"/>
    <property type="project" value="RHEA"/>
</dbReference>
<evidence type="ECO:0000256" key="7">
    <source>
        <dbReference type="ARBA" id="ARBA00034808"/>
    </source>
</evidence>
<dbReference type="InterPro" id="IPR014017">
    <property type="entry name" value="DNA_helicase_UvrD-like_C"/>
</dbReference>
<evidence type="ECO:0000259" key="10">
    <source>
        <dbReference type="PROSITE" id="PS51198"/>
    </source>
</evidence>
<dbReference type="EC" id="5.6.2.4" evidence="7"/>
<dbReference type="InterPro" id="IPR027417">
    <property type="entry name" value="P-loop_NTPase"/>
</dbReference>
<keyword evidence="5" id="KW-0413">Isomerase</keyword>
<dbReference type="PROSITE" id="PS51198">
    <property type="entry name" value="UVRD_HELICASE_ATP_BIND"/>
    <property type="match status" value="1"/>
</dbReference>
<dbReference type="PANTHER" id="PTHR11070">
    <property type="entry name" value="UVRD / RECB / PCRA DNA HELICASE FAMILY MEMBER"/>
    <property type="match status" value="1"/>
</dbReference>
<comment type="catalytic activity">
    <reaction evidence="8">
        <text>ATP + H2O = ADP + phosphate + H(+)</text>
        <dbReference type="Rhea" id="RHEA:13065"/>
        <dbReference type="ChEBI" id="CHEBI:15377"/>
        <dbReference type="ChEBI" id="CHEBI:15378"/>
        <dbReference type="ChEBI" id="CHEBI:30616"/>
        <dbReference type="ChEBI" id="CHEBI:43474"/>
        <dbReference type="ChEBI" id="CHEBI:456216"/>
        <dbReference type="EC" id="5.6.2.4"/>
    </reaction>
</comment>
<name>A0A5E7MHP2_PSEFL</name>
<keyword evidence="1 9" id="KW-0547">Nucleotide-binding</keyword>
<dbReference type="Pfam" id="PF13361">
    <property type="entry name" value="UvrD_C"/>
    <property type="match status" value="1"/>
</dbReference>
<keyword evidence="4 9" id="KW-0067">ATP-binding</keyword>
<dbReference type="GO" id="GO:0005829">
    <property type="term" value="C:cytosol"/>
    <property type="evidence" value="ECO:0007669"/>
    <property type="project" value="TreeGrafter"/>
</dbReference>
<comment type="catalytic activity">
    <reaction evidence="6">
        <text>Couples ATP hydrolysis with the unwinding of duplex DNA by translocating in the 3'-5' direction.</text>
        <dbReference type="EC" id="5.6.2.4"/>
    </reaction>
</comment>
<evidence type="ECO:0000256" key="3">
    <source>
        <dbReference type="ARBA" id="ARBA00022806"/>
    </source>
</evidence>
<evidence type="ECO:0000256" key="6">
    <source>
        <dbReference type="ARBA" id="ARBA00034617"/>
    </source>
</evidence>
<evidence type="ECO:0000313" key="11">
    <source>
        <dbReference type="EMBL" id="VVP24216.1"/>
    </source>
</evidence>
<keyword evidence="2 9" id="KW-0378">Hydrolase</keyword>
<dbReference type="EMBL" id="CABVIK010000013">
    <property type="protein sequence ID" value="VVP24216.1"/>
    <property type="molecule type" value="Genomic_DNA"/>
</dbReference>
<protein>
    <recommendedName>
        <fullName evidence="7">DNA 3'-5' helicase</fullName>
        <ecNumber evidence="7">5.6.2.4</ecNumber>
    </recommendedName>
</protein>
<dbReference type="AlphaFoldDB" id="A0A5E7MHP2"/>
<dbReference type="GO" id="GO:0000725">
    <property type="term" value="P:recombinational repair"/>
    <property type="evidence" value="ECO:0007669"/>
    <property type="project" value="TreeGrafter"/>
</dbReference>
<evidence type="ECO:0000256" key="2">
    <source>
        <dbReference type="ARBA" id="ARBA00022801"/>
    </source>
</evidence>
<evidence type="ECO:0000256" key="9">
    <source>
        <dbReference type="PROSITE-ProRule" id="PRU00560"/>
    </source>
</evidence>
<dbReference type="GO" id="GO:0043138">
    <property type="term" value="F:3'-5' DNA helicase activity"/>
    <property type="evidence" value="ECO:0007669"/>
    <property type="project" value="UniProtKB-EC"/>
</dbReference>
<evidence type="ECO:0000256" key="8">
    <source>
        <dbReference type="ARBA" id="ARBA00048988"/>
    </source>
</evidence>
<evidence type="ECO:0000313" key="12">
    <source>
        <dbReference type="Proteomes" id="UP000349468"/>
    </source>
</evidence>
<organism evidence="11 12">
    <name type="scientific">Pseudomonas fluorescens</name>
    <dbReference type="NCBI Taxonomy" id="294"/>
    <lineage>
        <taxon>Bacteria</taxon>
        <taxon>Pseudomonadati</taxon>
        <taxon>Pseudomonadota</taxon>
        <taxon>Gammaproteobacteria</taxon>
        <taxon>Pseudomonadales</taxon>
        <taxon>Pseudomonadaceae</taxon>
        <taxon>Pseudomonas</taxon>
    </lineage>
</organism>
<evidence type="ECO:0000256" key="5">
    <source>
        <dbReference type="ARBA" id="ARBA00023235"/>
    </source>
</evidence>
<proteinExistence type="predicted"/>
<gene>
    <name evidence="11" type="primary">rep_3</name>
    <name evidence="11" type="ORF">PS870_03984</name>
</gene>
<keyword evidence="3 9" id="KW-0347">Helicase</keyword>
<dbReference type="CDD" id="cd18807">
    <property type="entry name" value="SF1_C_UvrD"/>
    <property type="match status" value="1"/>
</dbReference>
<dbReference type="SUPFAM" id="SSF52540">
    <property type="entry name" value="P-loop containing nucleoside triphosphate hydrolases"/>
    <property type="match status" value="1"/>
</dbReference>
<evidence type="ECO:0000256" key="4">
    <source>
        <dbReference type="ARBA" id="ARBA00022840"/>
    </source>
</evidence>
<dbReference type="Proteomes" id="UP000349468">
    <property type="component" value="Unassembled WGS sequence"/>
</dbReference>
<dbReference type="GO" id="GO:0005524">
    <property type="term" value="F:ATP binding"/>
    <property type="evidence" value="ECO:0007669"/>
    <property type="project" value="UniProtKB-UniRule"/>
</dbReference>